<sequence length="325" mass="33083">MFNSGGSIIDVPGIKVGHQQDLVGMTGCSVILMEQPAVCGVDVRGAAPGTRETDLLNPVNRVDRVNAILLAGGSAYGLDAASGVMRYLEQQNIGFDVGVGVVPIVPAAVIFDLAFGDAKSRPDAAMGYRAAQQADKSAFPQGNIGAGTGATVGKLAGHALCMKGGLGSASITLSNGLIVGAMVVVNAVGEVRDPATQKVLAGARNQQGEIESSLSLMLADVTDGGPAGTNTTIGIITCNANMNKSQMTKIAQMAHDGLARCIYPIHTMSDGDTIFAATTGGVDVSVNLLGTLAADVLAQAVVNAITCAVGVLDIPSWQDLHQENR</sequence>
<dbReference type="EMBL" id="CAADJA010000002">
    <property type="protein sequence ID" value="VFS50971.1"/>
    <property type="molecule type" value="Genomic_DNA"/>
</dbReference>
<keyword evidence="3" id="KW-0378">Hydrolase</keyword>
<evidence type="ECO:0000313" key="4">
    <source>
        <dbReference type="Proteomes" id="UP000224974"/>
    </source>
</evidence>
<dbReference type="GO" id="GO:0004177">
    <property type="term" value="F:aminopeptidase activity"/>
    <property type="evidence" value="ECO:0007669"/>
    <property type="project" value="UniProtKB-KW"/>
</dbReference>
<protein>
    <submittedName>
        <fullName evidence="3">L-aminopeptidase/D-esterase</fullName>
    </submittedName>
    <submittedName>
        <fullName evidence="2">Peptidase S58 family protein</fullName>
    </submittedName>
</protein>
<evidence type="ECO:0000313" key="3">
    <source>
        <dbReference type="EMBL" id="VFS50971.1"/>
    </source>
</evidence>
<proteinExistence type="inferred from homology"/>
<name>A0A2C6DKV8_9GAMM</name>
<dbReference type="SUPFAM" id="SSF56266">
    <property type="entry name" value="DmpA/ArgJ-like"/>
    <property type="match status" value="1"/>
</dbReference>
<dbReference type="EMBL" id="PDDX01000001">
    <property type="protein sequence ID" value="PHI30948.1"/>
    <property type="molecule type" value="Genomic_DNA"/>
</dbReference>
<accession>A0A2C6DKV8</accession>
<reference evidence="2" key="1">
    <citation type="submission" date="2017-09" db="EMBL/GenBank/DDBJ databases">
        <title>FDA dAtabase for Regulatory Grade micrObial Sequences (FDA-ARGOS): Supporting development and validation of Infectious Disease Dx tests.</title>
        <authorList>
            <person name="Minogue T."/>
            <person name="Wolcott M."/>
            <person name="Wasieloski L."/>
            <person name="Aguilar W."/>
            <person name="Moore D."/>
            <person name="Tallon L.J."/>
            <person name="Sadzewicz L."/>
            <person name="Ott S."/>
            <person name="Zhao X."/>
            <person name="Nagaraj S."/>
            <person name="Vavikolanu K."/>
            <person name="Aluvathingal J."/>
            <person name="Nadendla S."/>
            <person name="Sichtig H."/>
        </authorList>
    </citation>
    <scope>NUCLEOTIDE SEQUENCE</scope>
    <source>
        <strain evidence="2">FDAARGOS_387</strain>
    </source>
</reference>
<keyword evidence="3" id="KW-0031">Aminopeptidase</keyword>
<dbReference type="InterPro" id="IPR016117">
    <property type="entry name" value="ArgJ-like_dom_sf"/>
</dbReference>
<reference evidence="4" key="2">
    <citation type="submission" date="2017-09" db="EMBL/GenBank/DDBJ databases">
        <title>FDA dAtabase for Regulatory Grade micrObial Sequences (FDA-ARGOS): Supporting development and validation of Infectious Disease Dx tests.</title>
        <authorList>
            <person name="Minogue T."/>
            <person name="Wolcott M."/>
            <person name="Wasieloski L."/>
            <person name="Aguilar W."/>
            <person name="Moore D."/>
            <person name="Tallon L."/>
            <person name="Sadzewicz L."/>
            <person name="Ott S."/>
            <person name="Zhao X."/>
            <person name="Nagaraj S."/>
            <person name="Vavikolanu K."/>
            <person name="Aluvathingal J."/>
            <person name="Nadendla S."/>
            <person name="Sichtig H."/>
        </authorList>
    </citation>
    <scope>NUCLEOTIDE SEQUENCE [LARGE SCALE GENOMIC DNA]</scope>
    <source>
        <strain evidence="4">FDAARGOS_387</strain>
    </source>
</reference>
<dbReference type="AlphaFoldDB" id="A0A2C6DKV8"/>
<dbReference type="PANTHER" id="PTHR36512:SF3">
    <property type="entry name" value="BLR5678 PROTEIN"/>
    <property type="match status" value="1"/>
</dbReference>
<reference evidence="3 5" key="3">
    <citation type="submission" date="2019-03" db="EMBL/GenBank/DDBJ databases">
        <authorList>
            <consortium name="Pathogen Informatics"/>
        </authorList>
    </citation>
    <scope>NUCLEOTIDE SEQUENCE [LARGE SCALE GENOMIC DNA]</scope>
    <source>
        <strain evidence="3 5">NCTC12282</strain>
    </source>
</reference>
<dbReference type="CDD" id="cd02252">
    <property type="entry name" value="nylC_like"/>
    <property type="match status" value="1"/>
</dbReference>
<evidence type="ECO:0000313" key="5">
    <source>
        <dbReference type="Proteomes" id="UP000373449"/>
    </source>
</evidence>
<dbReference type="InterPro" id="IPR005321">
    <property type="entry name" value="Peptidase_S58_DmpA"/>
</dbReference>
<dbReference type="RefSeq" id="WP_036016159.1">
    <property type="nucleotide sequence ID" value="NZ_CAADJA010000002.1"/>
</dbReference>
<dbReference type="Proteomes" id="UP000224974">
    <property type="component" value="Unassembled WGS sequence"/>
</dbReference>
<comment type="similarity">
    <text evidence="1">Belongs to the peptidase S58 family.</text>
</comment>
<organism evidence="2 4">
    <name type="scientific">Budvicia aquatica</name>
    <dbReference type="NCBI Taxonomy" id="82979"/>
    <lineage>
        <taxon>Bacteria</taxon>
        <taxon>Pseudomonadati</taxon>
        <taxon>Pseudomonadota</taxon>
        <taxon>Gammaproteobacteria</taxon>
        <taxon>Enterobacterales</taxon>
        <taxon>Budviciaceae</taxon>
        <taxon>Budvicia</taxon>
    </lineage>
</organism>
<keyword evidence="4" id="KW-1185">Reference proteome</keyword>
<dbReference type="Pfam" id="PF03576">
    <property type="entry name" value="Peptidase_S58"/>
    <property type="match status" value="1"/>
</dbReference>
<dbReference type="Proteomes" id="UP000373449">
    <property type="component" value="Unassembled WGS sequence"/>
</dbReference>
<gene>
    <name evidence="2" type="ORF">CRN84_17190</name>
    <name evidence="3" type="ORF">NCTC12282_04778</name>
</gene>
<evidence type="ECO:0000256" key="1">
    <source>
        <dbReference type="ARBA" id="ARBA00007068"/>
    </source>
</evidence>
<evidence type="ECO:0000313" key="2">
    <source>
        <dbReference type="EMBL" id="PHI30948.1"/>
    </source>
</evidence>
<keyword evidence="3" id="KW-0645">Protease</keyword>
<dbReference type="PANTHER" id="PTHR36512">
    <property type="entry name" value="D-AMINOPEPTIDASE"/>
    <property type="match status" value="1"/>
</dbReference>
<dbReference type="Gene3D" id="3.60.70.12">
    <property type="entry name" value="L-amino peptidase D-ALA esterase/amidase"/>
    <property type="match status" value="1"/>
</dbReference>
<dbReference type="OrthoDB" id="9808347at2"/>